<evidence type="ECO:0000313" key="2">
    <source>
        <dbReference type="EMBL" id="OJJ81002.1"/>
    </source>
</evidence>
<keyword evidence="1" id="KW-1133">Transmembrane helix</keyword>
<dbReference type="AlphaFoldDB" id="A0A1L9VAZ2"/>
<dbReference type="RefSeq" id="XP_022397700.1">
    <property type="nucleotide sequence ID" value="XM_022547430.1"/>
</dbReference>
<name>A0A1L9VAZ2_ASPGL</name>
<feature type="transmembrane region" description="Helical" evidence="1">
    <location>
        <begin position="16"/>
        <end position="35"/>
    </location>
</feature>
<keyword evidence="1" id="KW-0472">Membrane</keyword>
<gene>
    <name evidence="2" type="ORF">ASPGLDRAFT_50993</name>
</gene>
<dbReference type="Proteomes" id="UP000184300">
    <property type="component" value="Unassembled WGS sequence"/>
</dbReference>
<keyword evidence="3" id="KW-1185">Reference proteome</keyword>
<evidence type="ECO:0000313" key="3">
    <source>
        <dbReference type="Proteomes" id="UP000184300"/>
    </source>
</evidence>
<evidence type="ECO:0000256" key="1">
    <source>
        <dbReference type="SAM" id="Phobius"/>
    </source>
</evidence>
<sequence length="55" mass="6181">MRLSGFPGSRIHSNPAYSWFHFMFALYTSLLTVNLSSSNKFIQLQPSNGNELADS</sequence>
<feature type="non-terminal residue" evidence="2">
    <location>
        <position position="1"/>
    </location>
</feature>
<keyword evidence="1" id="KW-0812">Transmembrane</keyword>
<dbReference type="VEuPathDB" id="FungiDB:ASPGLDRAFT_50993"/>
<accession>A0A1L9VAZ2</accession>
<organism evidence="2 3">
    <name type="scientific">Aspergillus glaucus CBS 516.65</name>
    <dbReference type="NCBI Taxonomy" id="1160497"/>
    <lineage>
        <taxon>Eukaryota</taxon>
        <taxon>Fungi</taxon>
        <taxon>Dikarya</taxon>
        <taxon>Ascomycota</taxon>
        <taxon>Pezizomycotina</taxon>
        <taxon>Eurotiomycetes</taxon>
        <taxon>Eurotiomycetidae</taxon>
        <taxon>Eurotiales</taxon>
        <taxon>Aspergillaceae</taxon>
        <taxon>Aspergillus</taxon>
        <taxon>Aspergillus subgen. Aspergillus</taxon>
    </lineage>
</organism>
<protein>
    <submittedName>
        <fullName evidence="2">Uncharacterized protein</fullName>
    </submittedName>
</protein>
<proteinExistence type="predicted"/>
<reference evidence="3" key="1">
    <citation type="journal article" date="2017" name="Genome Biol.">
        <title>Comparative genomics reveals high biological diversity and specific adaptations in the industrially and medically important fungal genus Aspergillus.</title>
        <authorList>
            <person name="de Vries R.P."/>
            <person name="Riley R."/>
            <person name="Wiebenga A."/>
            <person name="Aguilar-Osorio G."/>
            <person name="Amillis S."/>
            <person name="Uchima C.A."/>
            <person name="Anderluh G."/>
            <person name="Asadollahi M."/>
            <person name="Askin M."/>
            <person name="Barry K."/>
            <person name="Battaglia E."/>
            <person name="Bayram O."/>
            <person name="Benocci T."/>
            <person name="Braus-Stromeyer S.A."/>
            <person name="Caldana C."/>
            <person name="Canovas D."/>
            <person name="Cerqueira G.C."/>
            <person name="Chen F."/>
            <person name="Chen W."/>
            <person name="Choi C."/>
            <person name="Clum A."/>
            <person name="Dos Santos R.A."/>
            <person name="Damasio A.R."/>
            <person name="Diallinas G."/>
            <person name="Emri T."/>
            <person name="Fekete E."/>
            <person name="Flipphi M."/>
            <person name="Freyberg S."/>
            <person name="Gallo A."/>
            <person name="Gournas C."/>
            <person name="Habgood R."/>
            <person name="Hainaut M."/>
            <person name="Harispe M.L."/>
            <person name="Henrissat B."/>
            <person name="Hilden K.S."/>
            <person name="Hope R."/>
            <person name="Hossain A."/>
            <person name="Karabika E."/>
            <person name="Karaffa L."/>
            <person name="Karanyi Z."/>
            <person name="Krasevec N."/>
            <person name="Kuo A."/>
            <person name="Kusch H."/>
            <person name="LaButti K."/>
            <person name="Lagendijk E.L."/>
            <person name="Lapidus A."/>
            <person name="Levasseur A."/>
            <person name="Lindquist E."/>
            <person name="Lipzen A."/>
            <person name="Logrieco A.F."/>
            <person name="MacCabe A."/>
            <person name="Maekelae M.R."/>
            <person name="Malavazi I."/>
            <person name="Melin P."/>
            <person name="Meyer V."/>
            <person name="Mielnichuk N."/>
            <person name="Miskei M."/>
            <person name="Molnar A.P."/>
            <person name="Mule G."/>
            <person name="Ngan C.Y."/>
            <person name="Orejas M."/>
            <person name="Orosz E."/>
            <person name="Ouedraogo J.P."/>
            <person name="Overkamp K.M."/>
            <person name="Park H.-S."/>
            <person name="Perrone G."/>
            <person name="Piumi F."/>
            <person name="Punt P.J."/>
            <person name="Ram A.F."/>
            <person name="Ramon A."/>
            <person name="Rauscher S."/>
            <person name="Record E."/>
            <person name="Riano-Pachon D.M."/>
            <person name="Robert V."/>
            <person name="Roehrig J."/>
            <person name="Ruller R."/>
            <person name="Salamov A."/>
            <person name="Salih N.S."/>
            <person name="Samson R.A."/>
            <person name="Sandor E."/>
            <person name="Sanguinetti M."/>
            <person name="Schuetze T."/>
            <person name="Sepcic K."/>
            <person name="Shelest E."/>
            <person name="Sherlock G."/>
            <person name="Sophianopoulou V."/>
            <person name="Squina F.M."/>
            <person name="Sun H."/>
            <person name="Susca A."/>
            <person name="Todd R.B."/>
            <person name="Tsang A."/>
            <person name="Unkles S.E."/>
            <person name="van de Wiele N."/>
            <person name="van Rossen-Uffink D."/>
            <person name="Oliveira J.V."/>
            <person name="Vesth T.C."/>
            <person name="Visser J."/>
            <person name="Yu J.-H."/>
            <person name="Zhou M."/>
            <person name="Andersen M.R."/>
            <person name="Archer D.B."/>
            <person name="Baker S.E."/>
            <person name="Benoit I."/>
            <person name="Brakhage A.A."/>
            <person name="Braus G.H."/>
            <person name="Fischer R."/>
            <person name="Frisvad J.C."/>
            <person name="Goldman G.H."/>
            <person name="Houbraken J."/>
            <person name="Oakley B."/>
            <person name="Pocsi I."/>
            <person name="Scazzocchio C."/>
            <person name="Seiboth B."/>
            <person name="vanKuyk P.A."/>
            <person name="Wortman J."/>
            <person name="Dyer P.S."/>
            <person name="Grigoriev I.V."/>
        </authorList>
    </citation>
    <scope>NUCLEOTIDE SEQUENCE [LARGE SCALE GENOMIC DNA]</scope>
    <source>
        <strain evidence="3">CBS 516.65</strain>
    </source>
</reference>
<dbReference type="GeneID" id="34463691"/>
<dbReference type="EMBL" id="KV878908">
    <property type="protein sequence ID" value="OJJ81002.1"/>
    <property type="molecule type" value="Genomic_DNA"/>
</dbReference>